<dbReference type="KEGG" id="lrm:LRC_09190"/>
<sequence>MKSRTKAVDLRLNLSGFSLIFICEKNYLFKEKRCSTISANISFKFADRLFSALFPSLQAVVIHTKKSVFLMRQSVVFDSKADYFRSFFAAESVLRNYIMLL</sequence>
<evidence type="ECO:0000313" key="2">
    <source>
        <dbReference type="Proteomes" id="UP000001279"/>
    </source>
</evidence>
<reference evidence="1 2" key="1">
    <citation type="journal article" date="2011" name="Microb. Cell Fact.">
        <title>Genome sequences and comparative genomics of two Lactobacillus ruminis strains from the bovine and human intestinal tracts.</title>
        <authorList>
            <person name="Forde B.M."/>
            <person name="Neville B.A."/>
            <person name="O'Donnell M.M."/>
            <person name="Riboulet-Bisson E."/>
            <person name="Claesson M.J."/>
            <person name="Coghlan A."/>
            <person name="Ross R.P."/>
            <person name="O'Toole P.W."/>
        </authorList>
    </citation>
    <scope>NUCLEOTIDE SEQUENCE [LARGE SCALE GENOMIC DNA]</scope>
    <source>
        <strain evidence="2">ATCC 27782 / RF3</strain>
    </source>
</reference>
<proteinExistence type="predicted"/>
<name>G2SNN7_LIGR2</name>
<dbReference type="STRING" id="1069534.LRC_09190"/>
<accession>G2SNN7</accession>
<dbReference type="HOGENOM" id="CLU_2287950_0_0_9"/>
<gene>
    <name evidence="1" type="ordered locus">LRC_09190</name>
</gene>
<dbReference type="AlphaFoldDB" id="G2SNN7"/>
<protein>
    <submittedName>
        <fullName evidence="1">Uncharacterized protein</fullName>
    </submittedName>
</protein>
<organism evidence="1 2">
    <name type="scientific">Ligilactobacillus ruminis (strain ATCC 27782 / RF3)</name>
    <name type="common">Lactobacillus ruminis</name>
    <dbReference type="NCBI Taxonomy" id="1069534"/>
    <lineage>
        <taxon>Bacteria</taxon>
        <taxon>Bacillati</taxon>
        <taxon>Bacillota</taxon>
        <taxon>Bacilli</taxon>
        <taxon>Lactobacillales</taxon>
        <taxon>Lactobacillaceae</taxon>
        <taxon>Ligilactobacillus</taxon>
    </lineage>
</organism>
<evidence type="ECO:0000313" key="1">
    <source>
        <dbReference type="EMBL" id="AEN78200.1"/>
    </source>
</evidence>
<dbReference type="EMBL" id="CP003032">
    <property type="protein sequence ID" value="AEN78200.1"/>
    <property type="molecule type" value="Genomic_DNA"/>
</dbReference>
<keyword evidence="2" id="KW-1185">Reference proteome</keyword>
<dbReference type="Proteomes" id="UP000001279">
    <property type="component" value="Chromosome"/>
</dbReference>